<feature type="region of interest" description="Disordered" evidence="1">
    <location>
        <begin position="1"/>
        <end position="24"/>
    </location>
</feature>
<dbReference type="EMBL" id="JBFTWV010000228">
    <property type="protein sequence ID" value="KAL2783554.1"/>
    <property type="molecule type" value="Genomic_DNA"/>
</dbReference>
<evidence type="ECO:0000313" key="3">
    <source>
        <dbReference type="Proteomes" id="UP001610563"/>
    </source>
</evidence>
<dbReference type="SUPFAM" id="SSF55455">
    <property type="entry name" value="SRF-like"/>
    <property type="match status" value="1"/>
</dbReference>
<sequence>MSKPEIIGRRASDKRKAERQQRRRRGHTLFQKAFKFSQRCDADVILVFRLRNEGETYIFNSNDRVSILE</sequence>
<evidence type="ECO:0000256" key="1">
    <source>
        <dbReference type="SAM" id="MobiDB-lite"/>
    </source>
</evidence>
<dbReference type="Proteomes" id="UP001610563">
    <property type="component" value="Unassembled WGS sequence"/>
</dbReference>
<evidence type="ECO:0000313" key="2">
    <source>
        <dbReference type="EMBL" id="KAL2783554.1"/>
    </source>
</evidence>
<proteinExistence type="predicted"/>
<feature type="compositionally biased region" description="Basic and acidic residues" evidence="1">
    <location>
        <begin position="1"/>
        <end position="20"/>
    </location>
</feature>
<evidence type="ECO:0008006" key="4">
    <source>
        <dbReference type="Google" id="ProtNLM"/>
    </source>
</evidence>
<keyword evidence="3" id="KW-1185">Reference proteome</keyword>
<name>A0ABR4FJY6_9EURO</name>
<protein>
    <recommendedName>
        <fullName evidence="4">MADS-box domain-containing protein</fullName>
    </recommendedName>
</protein>
<dbReference type="InterPro" id="IPR036879">
    <property type="entry name" value="TF_MADSbox_sf"/>
</dbReference>
<comment type="caution">
    <text evidence="2">The sequence shown here is derived from an EMBL/GenBank/DDBJ whole genome shotgun (WGS) entry which is preliminary data.</text>
</comment>
<accession>A0ABR4FJY6</accession>
<organism evidence="2 3">
    <name type="scientific">Aspergillus keveii</name>
    <dbReference type="NCBI Taxonomy" id="714993"/>
    <lineage>
        <taxon>Eukaryota</taxon>
        <taxon>Fungi</taxon>
        <taxon>Dikarya</taxon>
        <taxon>Ascomycota</taxon>
        <taxon>Pezizomycotina</taxon>
        <taxon>Eurotiomycetes</taxon>
        <taxon>Eurotiomycetidae</taxon>
        <taxon>Eurotiales</taxon>
        <taxon>Aspergillaceae</taxon>
        <taxon>Aspergillus</taxon>
        <taxon>Aspergillus subgen. Nidulantes</taxon>
    </lineage>
</organism>
<gene>
    <name evidence="2" type="ORF">BJX66DRAFT_318339</name>
</gene>
<reference evidence="2 3" key="1">
    <citation type="submission" date="2024-07" db="EMBL/GenBank/DDBJ databases">
        <title>Section-level genome sequencing and comparative genomics of Aspergillus sections Usti and Cavernicolus.</title>
        <authorList>
            <consortium name="Lawrence Berkeley National Laboratory"/>
            <person name="Nybo J.L."/>
            <person name="Vesth T.C."/>
            <person name="Theobald S."/>
            <person name="Frisvad J.C."/>
            <person name="Larsen T.O."/>
            <person name="Kjaerboelling I."/>
            <person name="Rothschild-Mancinelli K."/>
            <person name="Lyhne E.K."/>
            <person name="Kogle M.E."/>
            <person name="Barry K."/>
            <person name="Clum A."/>
            <person name="Na H."/>
            <person name="Ledsgaard L."/>
            <person name="Lin J."/>
            <person name="Lipzen A."/>
            <person name="Kuo A."/>
            <person name="Riley R."/>
            <person name="Mondo S."/>
            <person name="Labutti K."/>
            <person name="Haridas S."/>
            <person name="Pangalinan J."/>
            <person name="Salamov A.A."/>
            <person name="Simmons B.A."/>
            <person name="Magnuson J.K."/>
            <person name="Chen J."/>
            <person name="Drula E."/>
            <person name="Henrissat B."/>
            <person name="Wiebenga A."/>
            <person name="Lubbers R.J."/>
            <person name="Gomes A.C."/>
            <person name="Makela M.R."/>
            <person name="Stajich J."/>
            <person name="Grigoriev I.V."/>
            <person name="Mortensen U.H."/>
            <person name="De Vries R.P."/>
            <person name="Baker S.E."/>
            <person name="Andersen M.R."/>
        </authorList>
    </citation>
    <scope>NUCLEOTIDE SEQUENCE [LARGE SCALE GENOMIC DNA]</scope>
    <source>
        <strain evidence="2 3">CBS 209.92</strain>
    </source>
</reference>